<feature type="region of interest" description="Disordered" evidence="1">
    <location>
        <begin position="1"/>
        <end position="43"/>
    </location>
</feature>
<keyword evidence="3" id="KW-1185">Reference proteome</keyword>
<evidence type="ECO:0000313" key="3">
    <source>
        <dbReference type="Proteomes" id="UP001215503"/>
    </source>
</evidence>
<gene>
    <name evidence="2" type="ORF">P2G67_11445</name>
</gene>
<accession>A0ABT5YNS6</accession>
<dbReference type="RefSeq" id="WP_275823177.1">
    <property type="nucleotide sequence ID" value="NZ_JARHUD010000006.1"/>
</dbReference>
<sequence length="62" mass="6403">MRVIGGAVAHDVDGGAGQEHGHIETGGHPAIGDGEGHGGQFLFGSMGHNHDKLALLEHRFLP</sequence>
<dbReference type="EMBL" id="JARHUD010000006">
    <property type="protein sequence ID" value="MDF2096593.1"/>
    <property type="molecule type" value="Genomic_DNA"/>
</dbReference>
<evidence type="ECO:0000256" key="1">
    <source>
        <dbReference type="SAM" id="MobiDB-lite"/>
    </source>
</evidence>
<reference evidence="2 3" key="1">
    <citation type="submission" date="2023-03" db="EMBL/GenBank/DDBJ databases">
        <title>Fodinicurvata sp. CAU 1616 isolated from sea sendiment.</title>
        <authorList>
            <person name="Kim W."/>
        </authorList>
    </citation>
    <scope>NUCLEOTIDE SEQUENCE [LARGE SCALE GENOMIC DNA]</scope>
    <source>
        <strain evidence="2 3">CAU 1616</strain>
    </source>
</reference>
<proteinExistence type="predicted"/>
<protein>
    <submittedName>
        <fullName evidence="2">Uncharacterized protein</fullName>
    </submittedName>
</protein>
<evidence type="ECO:0000313" key="2">
    <source>
        <dbReference type="EMBL" id="MDF2096593.1"/>
    </source>
</evidence>
<dbReference type="Proteomes" id="UP001215503">
    <property type="component" value="Unassembled WGS sequence"/>
</dbReference>
<comment type="caution">
    <text evidence="2">The sequence shown here is derived from an EMBL/GenBank/DDBJ whole genome shotgun (WGS) entry which is preliminary data.</text>
</comment>
<organism evidence="2 3">
    <name type="scientific">Aquibaculum arenosum</name>
    <dbReference type="NCBI Taxonomy" id="3032591"/>
    <lineage>
        <taxon>Bacteria</taxon>
        <taxon>Pseudomonadati</taxon>
        <taxon>Pseudomonadota</taxon>
        <taxon>Alphaproteobacteria</taxon>
        <taxon>Rhodospirillales</taxon>
        <taxon>Rhodovibrionaceae</taxon>
        <taxon>Aquibaculum</taxon>
    </lineage>
</organism>
<name>A0ABT5YNS6_9PROT</name>